<name>A0A9P5Q9M8_9AGAR</name>
<feature type="transmembrane region" description="Helical" evidence="2">
    <location>
        <begin position="25"/>
        <end position="50"/>
    </location>
</feature>
<reference evidence="3" key="1">
    <citation type="submission" date="2020-11" db="EMBL/GenBank/DDBJ databases">
        <authorList>
            <consortium name="DOE Joint Genome Institute"/>
            <person name="Ahrendt S."/>
            <person name="Riley R."/>
            <person name="Andreopoulos W."/>
            <person name="Labutti K."/>
            <person name="Pangilinan J."/>
            <person name="Ruiz-Duenas F.J."/>
            <person name="Barrasa J.M."/>
            <person name="Sanchez-Garcia M."/>
            <person name="Camarero S."/>
            <person name="Miyauchi S."/>
            <person name="Serrano A."/>
            <person name="Linde D."/>
            <person name="Babiker R."/>
            <person name="Drula E."/>
            <person name="Ayuso-Fernandez I."/>
            <person name="Pacheco R."/>
            <person name="Padilla G."/>
            <person name="Ferreira P."/>
            <person name="Barriuso J."/>
            <person name="Kellner H."/>
            <person name="Castanera R."/>
            <person name="Alfaro M."/>
            <person name="Ramirez L."/>
            <person name="Pisabarro A.G."/>
            <person name="Kuo A."/>
            <person name="Tritt A."/>
            <person name="Lipzen A."/>
            <person name="He G."/>
            <person name="Yan M."/>
            <person name="Ng V."/>
            <person name="Cullen D."/>
            <person name="Martin F."/>
            <person name="Rosso M.-N."/>
            <person name="Henrissat B."/>
            <person name="Hibbett D."/>
            <person name="Martinez A.T."/>
            <person name="Grigoriev I.V."/>
        </authorList>
    </citation>
    <scope>NUCLEOTIDE SEQUENCE</scope>
    <source>
        <strain evidence="3">AH 40177</strain>
    </source>
</reference>
<keyword evidence="2" id="KW-0812">Transmembrane</keyword>
<dbReference type="PANTHER" id="PTHR12459:SF15">
    <property type="entry name" value="TRANSMEMBRANE PROTEIN 135"/>
    <property type="match status" value="1"/>
</dbReference>
<organism evidence="3 4">
    <name type="scientific">Rhodocollybia butyracea</name>
    <dbReference type="NCBI Taxonomy" id="206335"/>
    <lineage>
        <taxon>Eukaryota</taxon>
        <taxon>Fungi</taxon>
        <taxon>Dikarya</taxon>
        <taxon>Basidiomycota</taxon>
        <taxon>Agaricomycotina</taxon>
        <taxon>Agaricomycetes</taxon>
        <taxon>Agaricomycetidae</taxon>
        <taxon>Agaricales</taxon>
        <taxon>Marasmiineae</taxon>
        <taxon>Omphalotaceae</taxon>
        <taxon>Rhodocollybia</taxon>
    </lineage>
</organism>
<dbReference type="InterPro" id="IPR026749">
    <property type="entry name" value="Tmem135"/>
</dbReference>
<feature type="transmembrane region" description="Helical" evidence="2">
    <location>
        <begin position="124"/>
        <end position="141"/>
    </location>
</feature>
<dbReference type="AlphaFoldDB" id="A0A9P5Q9M8"/>
<gene>
    <name evidence="3" type="ORF">BDP27DRAFT_1358278</name>
</gene>
<evidence type="ECO:0000256" key="1">
    <source>
        <dbReference type="SAM" id="MobiDB-lite"/>
    </source>
</evidence>
<comment type="caution">
    <text evidence="3">The sequence shown here is derived from an EMBL/GenBank/DDBJ whole genome shotgun (WGS) entry which is preliminary data.</text>
</comment>
<keyword evidence="2" id="KW-0472">Membrane</keyword>
<feature type="transmembrane region" description="Helical" evidence="2">
    <location>
        <begin position="427"/>
        <end position="448"/>
    </location>
</feature>
<keyword evidence="4" id="KW-1185">Reference proteome</keyword>
<feature type="region of interest" description="Disordered" evidence="1">
    <location>
        <begin position="530"/>
        <end position="562"/>
    </location>
</feature>
<dbReference type="Proteomes" id="UP000772434">
    <property type="component" value="Unassembled WGS sequence"/>
</dbReference>
<evidence type="ECO:0000313" key="4">
    <source>
        <dbReference type="Proteomes" id="UP000772434"/>
    </source>
</evidence>
<keyword evidence="2" id="KW-1133">Transmembrane helix</keyword>
<proteinExistence type="predicted"/>
<dbReference type="OrthoDB" id="4021778at2759"/>
<evidence type="ECO:0000256" key="2">
    <source>
        <dbReference type="SAM" id="Phobius"/>
    </source>
</evidence>
<dbReference type="EMBL" id="JADNRY010000007">
    <property type="protein sequence ID" value="KAF9076285.1"/>
    <property type="molecule type" value="Genomic_DNA"/>
</dbReference>
<evidence type="ECO:0000313" key="3">
    <source>
        <dbReference type="EMBL" id="KAF9076285.1"/>
    </source>
</evidence>
<evidence type="ECO:0008006" key="5">
    <source>
        <dbReference type="Google" id="ProtNLM"/>
    </source>
</evidence>
<dbReference type="PANTHER" id="PTHR12459">
    <property type="entry name" value="TRANSMEMBRANE PROTEIN 135-RELATED"/>
    <property type="match status" value="1"/>
</dbReference>
<feature type="transmembrane region" description="Helical" evidence="2">
    <location>
        <begin position="71"/>
        <end position="90"/>
    </location>
</feature>
<accession>A0A9P5Q9M8</accession>
<sequence length="562" mass="62465">MALVPNDLLDRLPELSDDPTHPSQIAIRTYGLALSLSLGPSLIPFLLSIITRRRSQKTGLAALRKVLRRELGYDGFAFAVTVAVGGGAALRRLWESFDRDQQRKKRSSWLSRLNNRLSSCQKTFIANVLTSSLSILLLSAGRRRSERLRNIPRPGALPIPYTWTPSNPNSNLNPNLSSSPSPTLDLTLLVLVRAIDVALQSLITKFTNKPEAEVELAKGKRSNKEKVKLTTRLDALVFWACSARIMWCFFYEPQRLPSTYVKWIRTLAAVDSRLLRALRLIRSGEWTYSRGSSAHASLLTTYAKDLGYPSTWGDPLFVGHRGVPCELVHGGTGSMLGLDASCTANAGIRGLKAFLEAILVYLPAHFIPVLITRPQVLLRPYRVFTTLLSTFRSAAFLSTFVASFWASVCFTRTLALAPLFPSISHEFWDGPLGCILAGCLMCGSSIWIENGRRRGEMALYVLPRAIRASLPDGLVKSRKGIVLMLERLTFMLSLSTLLTAAIHKPESLRGLSRWGLSFIMSGPHAGFWQRRRRNFETRPSTPRRIDTPSPGTPEADQHQPSS</sequence>
<feature type="transmembrane region" description="Helical" evidence="2">
    <location>
        <begin position="391"/>
        <end position="415"/>
    </location>
</feature>
<protein>
    <recommendedName>
        <fullName evidence="5">Transmembrane protein 135 N-terminal domain-containing protein</fullName>
    </recommendedName>
</protein>